<evidence type="ECO:0000256" key="1">
    <source>
        <dbReference type="SAM" id="Phobius"/>
    </source>
</evidence>
<dbReference type="EMBL" id="JACHGW010000003">
    <property type="protein sequence ID" value="MBB6051664.1"/>
    <property type="molecule type" value="Genomic_DNA"/>
</dbReference>
<gene>
    <name evidence="2" type="ORF">HNQ39_003474</name>
</gene>
<organism evidence="2 3">
    <name type="scientific">Armatimonas rosea</name>
    <dbReference type="NCBI Taxonomy" id="685828"/>
    <lineage>
        <taxon>Bacteria</taxon>
        <taxon>Bacillati</taxon>
        <taxon>Armatimonadota</taxon>
        <taxon>Armatimonadia</taxon>
        <taxon>Armatimonadales</taxon>
        <taxon>Armatimonadaceae</taxon>
        <taxon>Armatimonas</taxon>
    </lineage>
</organism>
<dbReference type="RefSeq" id="WP_184199091.1">
    <property type="nucleotide sequence ID" value="NZ_JACHGW010000003.1"/>
</dbReference>
<name>A0A7W9W6P9_ARMRO</name>
<feature type="transmembrane region" description="Helical" evidence="1">
    <location>
        <begin position="6"/>
        <end position="25"/>
    </location>
</feature>
<keyword evidence="3" id="KW-1185">Reference proteome</keyword>
<proteinExistence type="predicted"/>
<protein>
    <submittedName>
        <fullName evidence="2">Uncharacterized protein</fullName>
    </submittedName>
</protein>
<sequence length="64" mass="6839">MHDTVDIFLAVVAAVGLGVFFGMPLGSPRTSRPVRVQQQAATHAQSRPELVVVAQGRAVAQDKR</sequence>
<comment type="caution">
    <text evidence="2">The sequence shown here is derived from an EMBL/GenBank/DDBJ whole genome shotgun (WGS) entry which is preliminary data.</text>
</comment>
<keyword evidence="1" id="KW-0812">Transmembrane</keyword>
<dbReference type="AlphaFoldDB" id="A0A7W9W6P9"/>
<keyword evidence="1" id="KW-1133">Transmembrane helix</keyword>
<evidence type="ECO:0000313" key="2">
    <source>
        <dbReference type="EMBL" id="MBB6051664.1"/>
    </source>
</evidence>
<evidence type="ECO:0000313" key="3">
    <source>
        <dbReference type="Proteomes" id="UP000520814"/>
    </source>
</evidence>
<accession>A0A7W9W6P9</accession>
<keyword evidence="1" id="KW-0472">Membrane</keyword>
<dbReference type="Proteomes" id="UP000520814">
    <property type="component" value="Unassembled WGS sequence"/>
</dbReference>
<reference evidence="2 3" key="1">
    <citation type="submission" date="2020-08" db="EMBL/GenBank/DDBJ databases">
        <title>Genomic Encyclopedia of Type Strains, Phase IV (KMG-IV): sequencing the most valuable type-strain genomes for metagenomic binning, comparative biology and taxonomic classification.</title>
        <authorList>
            <person name="Goeker M."/>
        </authorList>
    </citation>
    <scope>NUCLEOTIDE SEQUENCE [LARGE SCALE GENOMIC DNA]</scope>
    <source>
        <strain evidence="2 3">DSM 23562</strain>
    </source>
</reference>